<dbReference type="Gene3D" id="3.10.350.10">
    <property type="entry name" value="LysM domain"/>
    <property type="match status" value="1"/>
</dbReference>
<evidence type="ECO:0000313" key="4">
    <source>
        <dbReference type="Proteomes" id="UP000275078"/>
    </source>
</evidence>
<feature type="region of interest" description="Disordered" evidence="1">
    <location>
        <begin position="190"/>
        <end position="337"/>
    </location>
</feature>
<organism evidence="3 4">
    <name type="scientific">Ascobolus immersus RN42</name>
    <dbReference type="NCBI Taxonomy" id="1160509"/>
    <lineage>
        <taxon>Eukaryota</taxon>
        <taxon>Fungi</taxon>
        <taxon>Dikarya</taxon>
        <taxon>Ascomycota</taxon>
        <taxon>Pezizomycotina</taxon>
        <taxon>Pezizomycetes</taxon>
        <taxon>Pezizales</taxon>
        <taxon>Ascobolaceae</taxon>
        <taxon>Ascobolus</taxon>
    </lineage>
</organism>
<reference evidence="3 4" key="1">
    <citation type="journal article" date="2018" name="Nat. Ecol. Evol.">
        <title>Pezizomycetes genomes reveal the molecular basis of ectomycorrhizal truffle lifestyle.</title>
        <authorList>
            <person name="Murat C."/>
            <person name="Payen T."/>
            <person name="Noel B."/>
            <person name="Kuo A."/>
            <person name="Morin E."/>
            <person name="Chen J."/>
            <person name="Kohler A."/>
            <person name="Krizsan K."/>
            <person name="Balestrini R."/>
            <person name="Da Silva C."/>
            <person name="Montanini B."/>
            <person name="Hainaut M."/>
            <person name="Levati E."/>
            <person name="Barry K.W."/>
            <person name="Belfiori B."/>
            <person name="Cichocki N."/>
            <person name="Clum A."/>
            <person name="Dockter R.B."/>
            <person name="Fauchery L."/>
            <person name="Guy J."/>
            <person name="Iotti M."/>
            <person name="Le Tacon F."/>
            <person name="Lindquist E.A."/>
            <person name="Lipzen A."/>
            <person name="Malagnac F."/>
            <person name="Mello A."/>
            <person name="Molinier V."/>
            <person name="Miyauchi S."/>
            <person name="Poulain J."/>
            <person name="Riccioni C."/>
            <person name="Rubini A."/>
            <person name="Sitrit Y."/>
            <person name="Splivallo R."/>
            <person name="Traeger S."/>
            <person name="Wang M."/>
            <person name="Zifcakova L."/>
            <person name="Wipf D."/>
            <person name="Zambonelli A."/>
            <person name="Paolocci F."/>
            <person name="Nowrousian M."/>
            <person name="Ottonello S."/>
            <person name="Baldrian P."/>
            <person name="Spatafora J.W."/>
            <person name="Henrissat B."/>
            <person name="Nagy L.G."/>
            <person name="Aury J.M."/>
            <person name="Wincker P."/>
            <person name="Grigoriev I.V."/>
            <person name="Bonfante P."/>
            <person name="Martin F.M."/>
        </authorList>
    </citation>
    <scope>NUCLEOTIDE SEQUENCE [LARGE SCALE GENOMIC DNA]</scope>
    <source>
        <strain evidence="3 4">RN42</strain>
    </source>
</reference>
<feature type="compositionally biased region" description="Low complexity" evidence="1">
    <location>
        <begin position="233"/>
        <end position="244"/>
    </location>
</feature>
<accession>A0A3N4IPM4</accession>
<feature type="compositionally biased region" description="Low complexity" evidence="1">
    <location>
        <begin position="203"/>
        <end position="220"/>
    </location>
</feature>
<feature type="compositionally biased region" description="Basic and acidic residues" evidence="1">
    <location>
        <begin position="296"/>
        <end position="305"/>
    </location>
</feature>
<feature type="compositionally biased region" description="Low complexity" evidence="1">
    <location>
        <begin position="270"/>
        <end position="295"/>
    </location>
</feature>
<evidence type="ECO:0000313" key="3">
    <source>
        <dbReference type="EMBL" id="RPA87889.1"/>
    </source>
</evidence>
<feature type="compositionally biased region" description="Acidic residues" evidence="1">
    <location>
        <begin position="306"/>
        <end position="318"/>
    </location>
</feature>
<gene>
    <name evidence="3" type="ORF">BJ508DRAFT_409859</name>
</gene>
<dbReference type="InterPro" id="IPR036779">
    <property type="entry name" value="LysM_dom_sf"/>
</dbReference>
<feature type="region of interest" description="Disordered" evidence="1">
    <location>
        <begin position="436"/>
        <end position="459"/>
    </location>
</feature>
<evidence type="ECO:0000256" key="2">
    <source>
        <dbReference type="SAM" id="SignalP"/>
    </source>
</evidence>
<feature type="signal peptide" evidence="2">
    <location>
        <begin position="1"/>
        <end position="16"/>
    </location>
</feature>
<keyword evidence="2" id="KW-0732">Signal</keyword>
<feature type="chain" id="PRO_5018055573" description="LysM domain-containing protein" evidence="2">
    <location>
        <begin position="17"/>
        <end position="459"/>
    </location>
</feature>
<dbReference type="AlphaFoldDB" id="A0A3N4IPM4"/>
<dbReference type="Proteomes" id="UP000275078">
    <property type="component" value="Unassembled WGS sequence"/>
</dbReference>
<evidence type="ECO:0008006" key="5">
    <source>
        <dbReference type="Google" id="ProtNLM"/>
    </source>
</evidence>
<sequence length="459" mass="50404">MHTATLLLALPALALAAASYHPSGSRHHKPGSKYDKRAFGSVHHNSPMIKRLKARSAQALAPPAPPLLDQKYVPSYLDEFLAKLGPQRITTFMPASCEEEDLECKQDICKQRFPISERIQFDPEHLIFICEFLNPVSDECPDPWMATQPGARCPVTPEEILATVVANSDWTEAEAKERLEAIVPDMFAKAPVKEEKPKDKGKTSSSKKGSSSTTKGSNSTEPVTKQEEKKEGTTTSTTVSVVTEFMKRAGPTKGAQAQVEKAETEEEGEAPPQSGASPSSASSKASSKTSSAKSSKPTDSKSEKPTEEEESEEEEEIPQELLTAPEEEGLPKGETRPLNIPIDIPVRPMAPGPIQTVPSFLCYEFTIAEKGETCFWTTARTQSPIDQFLRLNPQVGGIPCMSLWEGYAYCTRELADFLPVRLAPEFEEEMKKQMEAEKAQMKAEEEKAKNFKEPKGASA</sequence>
<keyword evidence="4" id="KW-1185">Reference proteome</keyword>
<feature type="compositionally biased region" description="Basic and acidic residues" evidence="1">
    <location>
        <begin position="191"/>
        <end position="202"/>
    </location>
</feature>
<protein>
    <recommendedName>
        <fullName evidence="5">LysM domain-containing protein</fullName>
    </recommendedName>
</protein>
<evidence type="ECO:0000256" key="1">
    <source>
        <dbReference type="SAM" id="MobiDB-lite"/>
    </source>
</evidence>
<proteinExistence type="predicted"/>
<dbReference type="EMBL" id="ML119645">
    <property type="protein sequence ID" value="RPA87889.1"/>
    <property type="molecule type" value="Genomic_DNA"/>
</dbReference>
<name>A0A3N4IPM4_ASCIM</name>